<dbReference type="RefSeq" id="WP_311760689.1">
    <property type="nucleotide sequence ID" value="NZ_JAVRQI010000013.1"/>
</dbReference>
<dbReference type="InterPro" id="IPR016181">
    <property type="entry name" value="Acyl_CoA_acyltransferase"/>
</dbReference>
<dbReference type="PANTHER" id="PTHR43877">
    <property type="entry name" value="AMINOALKYLPHOSPHONATE N-ACETYLTRANSFERASE-RELATED-RELATED"/>
    <property type="match status" value="1"/>
</dbReference>
<name>A0ABU3EH73_9RHOB</name>
<evidence type="ECO:0000256" key="2">
    <source>
        <dbReference type="ARBA" id="ARBA00023315"/>
    </source>
</evidence>
<dbReference type="EMBL" id="JAVRQI010000013">
    <property type="protein sequence ID" value="MDT1063602.1"/>
    <property type="molecule type" value="Genomic_DNA"/>
</dbReference>
<dbReference type="PROSITE" id="PS51186">
    <property type="entry name" value="GNAT"/>
    <property type="match status" value="1"/>
</dbReference>
<dbReference type="Gene3D" id="3.40.630.30">
    <property type="match status" value="1"/>
</dbReference>
<feature type="domain" description="N-acetyltransferase" evidence="3">
    <location>
        <begin position="23"/>
        <end position="208"/>
    </location>
</feature>
<protein>
    <submittedName>
        <fullName evidence="4">GNAT family N-acetyltransferase</fullName>
    </submittedName>
</protein>
<accession>A0ABU3EH73</accession>
<gene>
    <name evidence="4" type="ORF">RM190_17145</name>
</gene>
<evidence type="ECO:0000313" key="5">
    <source>
        <dbReference type="Proteomes" id="UP001251085"/>
    </source>
</evidence>
<dbReference type="SUPFAM" id="SSF55729">
    <property type="entry name" value="Acyl-CoA N-acyltransferases (Nat)"/>
    <property type="match status" value="1"/>
</dbReference>
<sequence>MTKAGDRRKGGQDLNAIGSPAFFVHRGVPCHLQGAAARLYWRGFGPALQFLPTPARAGAALVTATMNGERALIALSDDGNLVGIAGLRGAAGGFLTPGIGDFRATFGPVRGLLRYLSSHLHRGGAETRDLILDGVAVRPPWRERGIARALVLAAKDEARRLGHPALRVEVEARNIAALAAWTALGFQPLDRQNLGWPWRARAHVLRLPV</sequence>
<dbReference type="Pfam" id="PF00583">
    <property type="entry name" value="Acetyltransf_1"/>
    <property type="match status" value="1"/>
</dbReference>
<dbReference type="InterPro" id="IPR050832">
    <property type="entry name" value="Bact_Acetyltransf"/>
</dbReference>
<evidence type="ECO:0000259" key="3">
    <source>
        <dbReference type="PROSITE" id="PS51186"/>
    </source>
</evidence>
<organism evidence="4 5">
    <name type="scientific">Paracoccus broussonetiae</name>
    <dbReference type="NCBI Taxonomy" id="3075834"/>
    <lineage>
        <taxon>Bacteria</taxon>
        <taxon>Pseudomonadati</taxon>
        <taxon>Pseudomonadota</taxon>
        <taxon>Alphaproteobacteria</taxon>
        <taxon>Rhodobacterales</taxon>
        <taxon>Paracoccaceae</taxon>
        <taxon>Paracoccus</taxon>
    </lineage>
</organism>
<dbReference type="CDD" id="cd04301">
    <property type="entry name" value="NAT_SF"/>
    <property type="match status" value="1"/>
</dbReference>
<keyword evidence="2" id="KW-0012">Acyltransferase</keyword>
<evidence type="ECO:0000313" key="4">
    <source>
        <dbReference type="EMBL" id="MDT1063602.1"/>
    </source>
</evidence>
<reference evidence="5" key="1">
    <citation type="submission" date="2023-07" db="EMBL/GenBank/DDBJ databases">
        <title>Characterization of two Paracoccaceae strains isolated from Phycosphere and proposal of Xinfangfangia lacusdiani sp. nov.</title>
        <authorList>
            <person name="Deng Y."/>
            <person name="Zhang Y.Q."/>
        </authorList>
    </citation>
    <scope>NUCLEOTIDE SEQUENCE [LARGE SCALE GENOMIC DNA]</scope>
    <source>
        <strain evidence="5">CPCC 101403</strain>
    </source>
</reference>
<keyword evidence="1" id="KW-0808">Transferase</keyword>
<dbReference type="InterPro" id="IPR000182">
    <property type="entry name" value="GNAT_dom"/>
</dbReference>
<dbReference type="Proteomes" id="UP001251085">
    <property type="component" value="Unassembled WGS sequence"/>
</dbReference>
<evidence type="ECO:0000256" key="1">
    <source>
        <dbReference type="ARBA" id="ARBA00022679"/>
    </source>
</evidence>
<comment type="caution">
    <text evidence="4">The sequence shown here is derived from an EMBL/GenBank/DDBJ whole genome shotgun (WGS) entry which is preliminary data.</text>
</comment>
<dbReference type="PANTHER" id="PTHR43877:SF1">
    <property type="entry name" value="ACETYLTRANSFERASE"/>
    <property type="match status" value="1"/>
</dbReference>
<proteinExistence type="predicted"/>
<keyword evidence="5" id="KW-1185">Reference proteome</keyword>